<evidence type="ECO:0000256" key="1">
    <source>
        <dbReference type="ARBA" id="ARBA00004370"/>
    </source>
</evidence>
<dbReference type="Proteomes" id="UP000027604">
    <property type="component" value="Chromosome I"/>
</dbReference>
<dbReference type="PROSITE" id="PS51257">
    <property type="entry name" value="PROKAR_LIPOPROTEIN"/>
    <property type="match status" value="1"/>
</dbReference>
<keyword evidence="3" id="KW-0732">Signal</keyword>
<feature type="domain" description="Glycine zipper 2TM" evidence="4">
    <location>
        <begin position="58"/>
        <end position="99"/>
    </location>
</feature>
<feature type="chain" id="PRO_5004797596" evidence="3">
    <location>
        <begin position="28"/>
        <end position="147"/>
    </location>
</feature>
<dbReference type="PANTHER" id="PTHR35603:SF2">
    <property type="entry name" value="OUTER MEMBRANE LIPOPROTEIN"/>
    <property type="match status" value="1"/>
</dbReference>
<sequence>MKTNNTLAALMMTGAVLLTGCASTQQAPGYSASQPESATYGTIDSIQMTQGNASGSGLGAVAGGVVGALLGNQVGSGGGRTAATVAGAVGGAVVGNEVEKNRAQSSTAYQISVRLDNGEYRTVIQDSVVDLRPGNRVRVIDGRVYRY</sequence>
<evidence type="ECO:0000313" key="5">
    <source>
        <dbReference type="EMBL" id="CDG84349.1"/>
    </source>
</evidence>
<dbReference type="eggNOG" id="COG3133">
    <property type="taxonomic scope" value="Bacteria"/>
</dbReference>
<dbReference type="RefSeq" id="WP_038494577.1">
    <property type="nucleotide sequence ID" value="NZ_BCTH01000098.1"/>
</dbReference>
<evidence type="ECO:0000256" key="3">
    <source>
        <dbReference type="SAM" id="SignalP"/>
    </source>
</evidence>
<protein>
    <submittedName>
        <fullName evidence="5">Rickettsia 17 kDa surface antigen family protein</fullName>
    </submittedName>
</protein>
<evidence type="ECO:0000256" key="2">
    <source>
        <dbReference type="ARBA" id="ARBA00023136"/>
    </source>
</evidence>
<evidence type="ECO:0000259" key="4">
    <source>
        <dbReference type="Pfam" id="PF05433"/>
    </source>
</evidence>
<keyword evidence="2" id="KW-0472">Membrane</keyword>
<dbReference type="InterPro" id="IPR008816">
    <property type="entry name" value="Gly_zipper_2TM_dom"/>
</dbReference>
<evidence type="ECO:0000313" key="6">
    <source>
        <dbReference type="Proteomes" id="UP000027604"/>
    </source>
</evidence>
<dbReference type="HOGENOM" id="CLU_090265_0_1_4"/>
<dbReference type="KEGG" id="jag:GJA_3734"/>
<feature type="signal peptide" evidence="3">
    <location>
        <begin position="1"/>
        <end position="27"/>
    </location>
</feature>
<dbReference type="Pfam" id="PF05433">
    <property type="entry name" value="Rick_17kDa_Anti"/>
    <property type="match status" value="1"/>
</dbReference>
<name>W0V695_9BURK</name>
<dbReference type="OrthoDB" id="9153931at2"/>
<dbReference type="InterPro" id="IPR051407">
    <property type="entry name" value="Bact_OM_lipoprot/Surf_antigen"/>
</dbReference>
<dbReference type="GO" id="GO:0019867">
    <property type="term" value="C:outer membrane"/>
    <property type="evidence" value="ECO:0007669"/>
    <property type="project" value="InterPro"/>
</dbReference>
<keyword evidence="6" id="KW-1185">Reference proteome</keyword>
<proteinExistence type="predicted"/>
<reference evidence="5 6" key="1">
    <citation type="journal article" date="2015" name="Genome Announc.">
        <title>Genome Sequence of Mushroom Soft-Rot Pathogen Janthinobacterium agaricidamnosum.</title>
        <authorList>
            <person name="Graupner K."/>
            <person name="Lackner G."/>
            <person name="Hertweck C."/>
        </authorList>
    </citation>
    <scope>NUCLEOTIDE SEQUENCE [LARGE SCALE GENOMIC DNA]</scope>
    <source>
        <strain evidence="6">NBRC 102515 / DSM 9628</strain>
    </source>
</reference>
<dbReference type="EMBL" id="HG322949">
    <property type="protein sequence ID" value="CDG84349.1"/>
    <property type="molecule type" value="Genomic_DNA"/>
</dbReference>
<gene>
    <name evidence="5" type="ORF">GJA_3734</name>
</gene>
<accession>W0V695</accession>
<dbReference type="STRING" id="1349767.GJA_3734"/>
<dbReference type="AlphaFoldDB" id="W0V695"/>
<organism evidence="5 6">
    <name type="scientific">Janthinobacterium agaricidamnosum NBRC 102515 = DSM 9628</name>
    <dbReference type="NCBI Taxonomy" id="1349767"/>
    <lineage>
        <taxon>Bacteria</taxon>
        <taxon>Pseudomonadati</taxon>
        <taxon>Pseudomonadota</taxon>
        <taxon>Betaproteobacteria</taxon>
        <taxon>Burkholderiales</taxon>
        <taxon>Oxalobacteraceae</taxon>
        <taxon>Janthinobacterium</taxon>
    </lineage>
</organism>
<dbReference type="PANTHER" id="PTHR35603">
    <property type="match status" value="1"/>
</dbReference>
<comment type="subcellular location">
    <subcellularLocation>
        <location evidence="1">Membrane</location>
    </subcellularLocation>
</comment>
<dbReference type="PATRIC" id="fig|1349767.4.peg.322"/>